<dbReference type="RefSeq" id="WP_012171475.1">
    <property type="nucleotide sequence ID" value="NC_009937.1"/>
</dbReference>
<keyword evidence="3" id="KW-1185">Reference proteome</keyword>
<feature type="transmembrane region" description="Helical" evidence="1">
    <location>
        <begin position="20"/>
        <end position="46"/>
    </location>
</feature>
<dbReference type="HOGENOM" id="CLU_1575313_0_0_5"/>
<gene>
    <name evidence="2" type="ordered locus">AZC_2951</name>
</gene>
<sequence length="169" mass="17785">MSALPPIPKPRRRSAQPGALGGLLAIIFWCACGITAVPLAGLFTLISAMGPQGAFSAIADSFSGSSASAQMLRLGLVPQFVLYVWAVTTVALTILRSRHALTLVPLALAVWVAVTAFCQFSIRSMITPGDVTFMDLAALLPGLLVQAAGVAALYGYFREGQRPAAFYTR</sequence>
<dbReference type="KEGG" id="azc:AZC_2951"/>
<keyword evidence="1" id="KW-1133">Transmembrane helix</keyword>
<feature type="transmembrane region" description="Helical" evidence="1">
    <location>
        <begin position="76"/>
        <end position="95"/>
    </location>
</feature>
<keyword evidence="1" id="KW-0472">Membrane</keyword>
<feature type="transmembrane region" description="Helical" evidence="1">
    <location>
        <begin position="102"/>
        <end position="126"/>
    </location>
</feature>
<reference evidence="2 3" key="6">
    <citation type="journal article" date="2011" name="Appl. Environ. Microbiol.">
        <title>Involvement of the azorhizobial chromosome partition gene (parA) in the onset of bacteroid differentiation during Sesbania rostrata stem nodule development.</title>
        <authorList>
            <person name="Liu CT."/>
            <person name="Lee KB."/>
            <person name="Wang YS."/>
            <person name="Peng MH."/>
            <person name="Lee KT."/>
            <person name="Suzuki S."/>
            <person name="Suzuki T."/>
            <person name="Oyaizu H."/>
        </authorList>
    </citation>
    <scope>NUCLEOTIDE SEQUENCE [LARGE SCALE GENOMIC DNA]</scope>
    <source>
        <strain evidence="3">ATCC 43989 / DSM 5975 / JCM 20966 / LMG 6465 / NBRC 14845 / NCIMB 13405 / ORS 571</strain>
    </source>
</reference>
<reference evidence="2 3" key="5">
    <citation type="journal article" date="2010" name="Appl. Environ. Microbiol.">
        <title>phrR-like gene praR of Azorhizobium caulinodans ORS571 is essential for symbiosis with Sesbania rostrata and is involved in expression of reb genes.</title>
        <authorList>
            <person name="Akiba N."/>
            <person name="Aono T."/>
            <person name="Toyazaki H."/>
            <person name="Sato S."/>
            <person name="Oyaizu H."/>
        </authorList>
    </citation>
    <scope>NUCLEOTIDE SEQUENCE [LARGE SCALE GENOMIC DNA]</scope>
    <source>
        <strain evidence="3">ATCC 43989 / DSM 5975 / JCM 20966 / LMG 6465 / NBRC 14845 / NCIMB 13405 / ORS 571</strain>
    </source>
</reference>
<evidence type="ECO:0008006" key="4">
    <source>
        <dbReference type="Google" id="ProtNLM"/>
    </source>
</evidence>
<evidence type="ECO:0000256" key="1">
    <source>
        <dbReference type="SAM" id="Phobius"/>
    </source>
</evidence>
<evidence type="ECO:0000313" key="3">
    <source>
        <dbReference type="Proteomes" id="UP000000270"/>
    </source>
</evidence>
<name>A8IDJ6_AZOC5</name>
<reference evidence="2 3" key="4">
    <citation type="journal article" date="2009" name="Appl. Environ. Microbiol.">
        <title>Comparative genome-wide transcriptional profiling of Azorhizobium caulinodans ORS571 grown under free-living and symbiotic conditions.</title>
        <authorList>
            <person name="Tsukada S."/>
            <person name="Aono T."/>
            <person name="Akiba N."/>
            <person name="Lee KB."/>
            <person name="Liu CT."/>
            <person name="Toyazaki H."/>
            <person name="Oyaizu H."/>
        </authorList>
    </citation>
    <scope>NUCLEOTIDE SEQUENCE [LARGE SCALE GENOMIC DNA]</scope>
    <source>
        <strain evidence="3">ATCC 43989 / DSM 5975 / JCM 20966 / LMG 6465 / NBRC 14845 / NCIMB 13405 / ORS 571</strain>
    </source>
</reference>
<organism evidence="2 3">
    <name type="scientific">Azorhizobium caulinodans (strain ATCC 43989 / DSM 5975 / JCM 20966 / LMG 6465 / NBRC 14845 / NCIMB 13405 / ORS 571)</name>
    <dbReference type="NCBI Taxonomy" id="438753"/>
    <lineage>
        <taxon>Bacteria</taxon>
        <taxon>Pseudomonadati</taxon>
        <taxon>Pseudomonadota</taxon>
        <taxon>Alphaproteobacteria</taxon>
        <taxon>Hyphomicrobiales</taxon>
        <taxon>Xanthobacteraceae</taxon>
        <taxon>Azorhizobium</taxon>
    </lineage>
</organism>
<reference evidence="3" key="2">
    <citation type="submission" date="2007-04" db="EMBL/GenBank/DDBJ databases">
        <title>Complete genome sequence of the nitrogen-fixing bacterium Azorhizobium caulinodans ORS571.</title>
        <authorList>
            <person name="Lee K.B."/>
            <person name="Backer P.D."/>
            <person name="Aono T."/>
            <person name="Liu C.T."/>
            <person name="Suzuki S."/>
            <person name="Suzuki T."/>
            <person name="Kaneko T."/>
            <person name="Yamada M."/>
            <person name="Tabata S."/>
            <person name="Kupfer D.M."/>
            <person name="Najar F.Z."/>
            <person name="Wiley G.B."/>
            <person name="Roe B."/>
            <person name="Binnewies T."/>
            <person name="Ussery D."/>
            <person name="Vereecke D."/>
            <person name="Gevers D."/>
            <person name="Holsters M."/>
            <person name="Oyaizu H."/>
        </authorList>
    </citation>
    <scope>NUCLEOTIDE SEQUENCE [LARGE SCALE GENOMIC DNA]</scope>
    <source>
        <strain evidence="3">ATCC 43989 / DSM 5975 / JCM 20966 / LMG 6465 / NBRC 14845 / NCIMB 13405 / ORS 571</strain>
    </source>
</reference>
<dbReference type="Proteomes" id="UP000000270">
    <property type="component" value="Chromosome"/>
</dbReference>
<dbReference type="EMBL" id="AP009384">
    <property type="protein sequence ID" value="BAF88949.1"/>
    <property type="molecule type" value="Genomic_DNA"/>
</dbReference>
<keyword evidence="1" id="KW-0812">Transmembrane</keyword>
<dbReference type="STRING" id="438753.AZC_2951"/>
<proteinExistence type="predicted"/>
<dbReference type="eggNOG" id="ENOG50319XT">
    <property type="taxonomic scope" value="Bacteria"/>
</dbReference>
<protein>
    <recommendedName>
        <fullName evidence="4">DUF2569 domain-containing protein</fullName>
    </recommendedName>
</protein>
<reference evidence="2 3" key="3">
    <citation type="journal article" date="2008" name="BMC Genomics">
        <title>The genome of the versatile nitrogen fixer Azorhizobium caulinodans ORS571.</title>
        <authorList>
            <person name="Lee KB."/>
            <person name="Backer P.D."/>
            <person name="Aono T."/>
            <person name="Liu CT."/>
            <person name="Suzuki S."/>
            <person name="Suzuki T."/>
            <person name="Kaneko T."/>
            <person name="Yamada M."/>
            <person name="Tabata S."/>
            <person name="Kupfer D.M."/>
            <person name="Najar F.Z."/>
            <person name="Wiley G.B."/>
            <person name="Roe B."/>
            <person name="Binnewies T.T."/>
            <person name="Ussery D.W."/>
            <person name="D'Haeze W."/>
            <person name="Herder J.D."/>
            <person name="Gevers D."/>
            <person name="Vereecke D."/>
            <person name="Holsters M."/>
            <person name="Oyaizu H."/>
        </authorList>
    </citation>
    <scope>NUCLEOTIDE SEQUENCE [LARGE SCALE GENOMIC DNA]</scope>
    <source>
        <strain evidence="3">ATCC 43989 / DSM 5975 / JCM 20966 / LMG 6465 / NBRC 14845 / NCIMB 13405 / ORS 571</strain>
    </source>
</reference>
<feature type="transmembrane region" description="Helical" evidence="1">
    <location>
        <begin position="138"/>
        <end position="157"/>
    </location>
</feature>
<evidence type="ECO:0000313" key="2">
    <source>
        <dbReference type="EMBL" id="BAF88949.1"/>
    </source>
</evidence>
<accession>A8IDJ6</accession>
<reference evidence="2 3" key="1">
    <citation type="journal article" date="2007" name="Appl. Environ. Microbiol.">
        <title>Rhizobial factors required for stem nodule maturation and maintenance in Sesbania rostrata-Azorhizobium caulinodans ORS571 symbiosis.</title>
        <authorList>
            <person name="Suzuki S."/>
            <person name="Aono T."/>
            <person name="Lee KB."/>
            <person name="Suzuki T."/>
            <person name="Liu CT."/>
            <person name="Miwa H."/>
            <person name="Wakao S."/>
            <person name="Iki T."/>
            <person name="Oyaizu H."/>
        </authorList>
    </citation>
    <scope>NUCLEOTIDE SEQUENCE [LARGE SCALE GENOMIC DNA]</scope>
    <source>
        <strain evidence="3">ATCC 43989 / DSM 5975 / JCM 20966 / LMG 6465 / NBRC 14845 / NCIMB 13405 / ORS 571</strain>
    </source>
</reference>
<dbReference type="AlphaFoldDB" id="A8IDJ6"/>